<dbReference type="Gene3D" id="3.40.50.300">
    <property type="entry name" value="P-loop containing nucleotide triphosphate hydrolases"/>
    <property type="match status" value="1"/>
</dbReference>
<evidence type="ECO:0000256" key="4">
    <source>
        <dbReference type="ARBA" id="ARBA00022801"/>
    </source>
</evidence>
<dbReference type="GO" id="GO:0006952">
    <property type="term" value="P:defense response"/>
    <property type="evidence" value="ECO:0007669"/>
    <property type="project" value="UniProtKB-KW"/>
</dbReference>
<dbReference type="Pfam" id="PF23598">
    <property type="entry name" value="LRR_14"/>
    <property type="match status" value="1"/>
</dbReference>
<protein>
    <recommendedName>
        <fullName evidence="1">ADP-ribosyl cyclase/cyclic ADP-ribose hydrolase</fullName>
        <ecNumber evidence="1">3.2.2.6</ecNumber>
    </recommendedName>
</protein>
<evidence type="ECO:0000256" key="7">
    <source>
        <dbReference type="ARBA" id="ARBA00047304"/>
    </source>
</evidence>
<comment type="caution">
    <text evidence="9">The sequence shown here is derived from an EMBL/GenBank/DDBJ whole genome shotgun (WGS) entry which is preliminary data.</text>
</comment>
<dbReference type="PANTHER" id="PTHR11017:SF574">
    <property type="entry name" value="ADP-RIBOSYL CYCLASE_CYCLIC ADP-RIBOSE HYDROLASE"/>
    <property type="match status" value="1"/>
</dbReference>
<organism evidence="9 10">
    <name type="scientific">Rosa chinensis</name>
    <name type="common">China rose</name>
    <dbReference type="NCBI Taxonomy" id="74649"/>
    <lineage>
        <taxon>Eukaryota</taxon>
        <taxon>Viridiplantae</taxon>
        <taxon>Streptophyta</taxon>
        <taxon>Embryophyta</taxon>
        <taxon>Tracheophyta</taxon>
        <taxon>Spermatophyta</taxon>
        <taxon>Magnoliopsida</taxon>
        <taxon>eudicotyledons</taxon>
        <taxon>Gunneridae</taxon>
        <taxon>Pentapetalae</taxon>
        <taxon>rosids</taxon>
        <taxon>fabids</taxon>
        <taxon>Rosales</taxon>
        <taxon>Rosaceae</taxon>
        <taxon>Rosoideae</taxon>
        <taxon>Rosoideae incertae sedis</taxon>
        <taxon>Rosa</taxon>
    </lineage>
</organism>
<dbReference type="Gene3D" id="1.10.8.430">
    <property type="entry name" value="Helical domain of apoptotic protease-activating factors"/>
    <property type="match status" value="1"/>
</dbReference>
<dbReference type="SMART" id="SM00369">
    <property type="entry name" value="LRR_TYP"/>
    <property type="match status" value="4"/>
</dbReference>
<proteinExistence type="predicted"/>
<name>A0A2P6R636_ROSCH</name>
<dbReference type="PRINTS" id="PR00364">
    <property type="entry name" value="DISEASERSIST"/>
</dbReference>
<keyword evidence="10" id="KW-1185">Reference proteome</keyword>
<accession>A0A2P6R636</accession>
<sequence length="1288" mass="145195">MASSSVSSSVIPTKEKYDVFISFRGQDTRRTFTSHLHAALIRRKVETFIDYRLERGDEVGPALLKAIKESKISVIIFSKDYASSTWCLDELAHILDCREKHGQYVIPIFYEIEPSQVRYQTGSYEAAFVQHEQWLKDDKIDKVAKWKKALEKAAGLSGSDSTSKKFRDDSALVEQIVKDVLAKLNRESSSDLTGLIGAEDRIKKILLELDIIPEDVRVRSVVIWGMGGIGKTTLADAVYHGLSSQFDAHCFLANVRERSGTKGALSPELYILRNELLAELLGDRNLAIHTRTVGAVDKERLRRTKVLVVLDDVNHSSQLTFLVGEVPFGPGSRIIITTRDRRLGKETVPDKKVADHDVKIYEAEELNGVESLQLFRSNARTCCTANPELLEQVADHAAGVPLALKILSSVFLQCKSKGEQELLWEKLKTFPNEDLQKVYRASYDGLERNERNIFLDIACFHKGKKLCEAKRMLAACGLFPDDGIKILIDMSLISIKDNCIWMHDVIQEMGWQIVQEECTEEPGKRSRLHNGEDVCDVLKRNVGTAKVQSISSRNCVNTLMLDPQAFTGMHNLRFLMLRFIHLDDEANLEYLPDALQYLFWHCYPLKSFPSKYSPNNLVELHMPWSKLKRLWNKGQNPKNLKRIDLSHSMDLADVGELSNSVNIESINLQGCSSLVQVPDLSKCVYIRSINLLGCASLVRVPDLSKSVNIESINLQYCDGLVQVPSYFQNFTRLTHLNLGHCREIRVLPKIPSNMEFLYLDHTSIKELPSSIWSLEKLLTLNLRNCWHIEKFPSSPWKMKSLTHLLLSGTNIETVPSSLFMCMTGIISLELRDCRRLVSLPTDICKLKSLEKLDLFGCSSFTNLPEIAEPVEHLEYLNLSGTKIEELPSSVGNLVGLKTLDLSGCTSLELLPNSFGNLNILEWFSFRGCKKLEEIPDCFTSFPALQVLDLSCTMIETIPPSIQEVSGLKSLILAMCERLQSLPVLPCLLEELSAWGCIKLETVSVSVTAETQGLDQILFGKRTEVHDFVGCVNLDNNSRIMDDARLRILRMATAYDRKRLSSGKVEVMCPGNEIPKWFSCQTEGSSMNIKLPLHWSDDSKFLGIAICIVSGTVRACQCEMILKTNDGETHSVNLGNPVGFPTDETADETDDVLVWYDTVHVISDEAKCSTEASFDFWSNKVKRCGVCFLYAQGQDDDALKFEVIRPPQVTTMSGHFAGSEAKVNTMSGHFAGSETKKRVWSLGWKRNQKKKKRVWSLCWKRNQKKSLNTWVEEKPEKEKKSGCCSINVL</sequence>
<dbReference type="InterPro" id="IPR003591">
    <property type="entry name" value="Leu-rich_rpt_typical-subtyp"/>
</dbReference>
<keyword evidence="9" id="KW-0238">DNA-binding</keyword>
<dbReference type="Pfam" id="PF23282">
    <property type="entry name" value="WHD_ROQ1"/>
    <property type="match status" value="1"/>
</dbReference>
<dbReference type="GO" id="GO:0061809">
    <property type="term" value="F:NAD+ nucleosidase activity, cyclic ADP-ribose generating"/>
    <property type="evidence" value="ECO:0007669"/>
    <property type="project" value="UniProtKB-EC"/>
</dbReference>
<dbReference type="Gene3D" id="3.80.10.10">
    <property type="entry name" value="Ribonuclease Inhibitor"/>
    <property type="match status" value="3"/>
</dbReference>
<dbReference type="InterPro" id="IPR027417">
    <property type="entry name" value="P-loop_NTPase"/>
</dbReference>
<keyword evidence="6" id="KW-0520">NAD</keyword>
<dbReference type="Gene3D" id="3.40.50.10140">
    <property type="entry name" value="Toll/interleukin-1 receptor homology (TIR) domain"/>
    <property type="match status" value="1"/>
</dbReference>
<dbReference type="Pfam" id="PF20160">
    <property type="entry name" value="C-JID"/>
    <property type="match status" value="1"/>
</dbReference>
<dbReference type="InterPro" id="IPR045344">
    <property type="entry name" value="C-JID"/>
</dbReference>
<keyword evidence="2" id="KW-0433">Leucine-rich repeat</keyword>
<dbReference type="OrthoDB" id="1434263at2759"/>
<evidence type="ECO:0000256" key="5">
    <source>
        <dbReference type="ARBA" id="ARBA00022821"/>
    </source>
</evidence>
<keyword evidence="9" id="KW-0675">Receptor</keyword>
<dbReference type="Pfam" id="PF01582">
    <property type="entry name" value="TIR"/>
    <property type="match status" value="1"/>
</dbReference>
<dbReference type="InterPro" id="IPR044974">
    <property type="entry name" value="Disease_R_plants"/>
</dbReference>
<dbReference type="Proteomes" id="UP000238479">
    <property type="component" value="Chromosome 3"/>
</dbReference>
<dbReference type="GO" id="GO:0003677">
    <property type="term" value="F:DNA binding"/>
    <property type="evidence" value="ECO:0007669"/>
    <property type="project" value="UniProtKB-KW"/>
</dbReference>
<evidence type="ECO:0000313" key="10">
    <source>
        <dbReference type="Proteomes" id="UP000238479"/>
    </source>
</evidence>
<evidence type="ECO:0000256" key="1">
    <source>
        <dbReference type="ARBA" id="ARBA00011982"/>
    </source>
</evidence>
<evidence type="ECO:0000256" key="3">
    <source>
        <dbReference type="ARBA" id="ARBA00022737"/>
    </source>
</evidence>
<dbReference type="Pfam" id="PF00931">
    <property type="entry name" value="NB-ARC"/>
    <property type="match status" value="1"/>
</dbReference>
<comment type="catalytic activity">
    <reaction evidence="7">
        <text>NAD(+) + H2O = ADP-D-ribose + nicotinamide + H(+)</text>
        <dbReference type="Rhea" id="RHEA:16301"/>
        <dbReference type="ChEBI" id="CHEBI:15377"/>
        <dbReference type="ChEBI" id="CHEBI:15378"/>
        <dbReference type="ChEBI" id="CHEBI:17154"/>
        <dbReference type="ChEBI" id="CHEBI:57540"/>
        <dbReference type="ChEBI" id="CHEBI:57967"/>
        <dbReference type="EC" id="3.2.2.6"/>
    </reaction>
    <physiologicalReaction direction="left-to-right" evidence="7">
        <dbReference type="Rhea" id="RHEA:16302"/>
    </physiologicalReaction>
</comment>
<evidence type="ECO:0000313" key="9">
    <source>
        <dbReference type="EMBL" id="PRQ41882.1"/>
    </source>
</evidence>
<dbReference type="InterPro" id="IPR032675">
    <property type="entry name" value="LRR_dom_sf"/>
</dbReference>
<dbReference type="PANTHER" id="PTHR11017">
    <property type="entry name" value="LEUCINE-RICH REPEAT-CONTAINING PROTEIN"/>
    <property type="match status" value="1"/>
</dbReference>
<dbReference type="GO" id="GO:0007165">
    <property type="term" value="P:signal transduction"/>
    <property type="evidence" value="ECO:0007669"/>
    <property type="project" value="InterPro"/>
</dbReference>
<dbReference type="InterPro" id="IPR000157">
    <property type="entry name" value="TIR_dom"/>
</dbReference>
<dbReference type="InterPro" id="IPR055414">
    <property type="entry name" value="LRR_R13L4/SHOC2-like"/>
</dbReference>
<dbReference type="PROSITE" id="PS50104">
    <property type="entry name" value="TIR"/>
    <property type="match status" value="1"/>
</dbReference>
<keyword evidence="3" id="KW-0677">Repeat</keyword>
<dbReference type="InterPro" id="IPR042197">
    <property type="entry name" value="Apaf_helical"/>
</dbReference>
<dbReference type="InterPro" id="IPR035897">
    <property type="entry name" value="Toll_tir_struct_dom_sf"/>
</dbReference>
<dbReference type="SUPFAM" id="SSF46785">
    <property type="entry name" value="Winged helix' DNA-binding domain"/>
    <property type="match status" value="1"/>
</dbReference>
<evidence type="ECO:0000256" key="6">
    <source>
        <dbReference type="ARBA" id="ARBA00023027"/>
    </source>
</evidence>
<dbReference type="SMART" id="SM00255">
    <property type="entry name" value="TIR"/>
    <property type="match status" value="1"/>
</dbReference>
<evidence type="ECO:0000259" key="8">
    <source>
        <dbReference type="PROSITE" id="PS50104"/>
    </source>
</evidence>
<dbReference type="InterPro" id="IPR058192">
    <property type="entry name" value="WHD_ROQ1-like"/>
</dbReference>
<gene>
    <name evidence="9" type="ORF">RchiOBHm_Chr3g0451581</name>
</gene>
<dbReference type="SUPFAM" id="SSF52058">
    <property type="entry name" value="L domain-like"/>
    <property type="match status" value="2"/>
</dbReference>
<reference evidence="9 10" key="1">
    <citation type="journal article" date="2018" name="Nat. Genet.">
        <title>The Rosa genome provides new insights in the design of modern roses.</title>
        <authorList>
            <person name="Bendahmane M."/>
        </authorList>
    </citation>
    <scope>NUCLEOTIDE SEQUENCE [LARGE SCALE GENOMIC DNA]</scope>
    <source>
        <strain evidence="10">cv. Old Blush</strain>
    </source>
</reference>
<dbReference type="SUPFAM" id="SSF52540">
    <property type="entry name" value="P-loop containing nucleoside triphosphate hydrolases"/>
    <property type="match status" value="1"/>
</dbReference>
<keyword evidence="4" id="KW-0378">Hydrolase</keyword>
<evidence type="ECO:0000256" key="2">
    <source>
        <dbReference type="ARBA" id="ARBA00022614"/>
    </source>
</evidence>
<feature type="domain" description="TIR" evidence="8">
    <location>
        <begin position="15"/>
        <end position="184"/>
    </location>
</feature>
<dbReference type="OMA" id="MSGHFAG"/>
<dbReference type="GO" id="GO:0051707">
    <property type="term" value="P:response to other organism"/>
    <property type="evidence" value="ECO:0007669"/>
    <property type="project" value="UniProtKB-ARBA"/>
</dbReference>
<dbReference type="EC" id="3.2.2.6" evidence="1"/>
<dbReference type="Gramene" id="PRQ41882">
    <property type="protein sequence ID" value="PRQ41882"/>
    <property type="gene ID" value="RchiOBHm_Chr3g0451581"/>
</dbReference>
<dbReference type="FunFam" id="3.40.50.10140:FF:000007">
    <property type="entry name" value="Disease resistance protein (TIR-NBS-LRR class)"/>
    <property type="match status" value="1"/>
</dbReference>
<dbReference type="InterPro" id="IPR002182">
    <property type="entry name" value="NB-ARC"/>
</dbReference>
<keyword evidence="5" id="KW-0611">Plant defense</keyword>
<dbReference type="EMBL" id="PDCK01000041">
    <property type="protein sequence ID" value="PRQ41882.1"/>
    <property type="molecule type" value="Genomic_DNA"/>
</dbReference>
<dbReference type="GO" id="GO:0043531">
    <property type="term" value="F:ADP binding"/>
    <property type="evidence" value="ECO:0007669"/>
    <property type="project" value="InterPro"/>
</dbReference>
<dbReference type="InterPro" id="IPR036390">
    <property type="entry name" value="WH_DNA-bd_sf"/>
</dbReference>
<dbReference type="SUPFAM" id="SSF52200">
    <property type="entry name" value="Toll/Interleukin receptor TIR domain"/>
    <property type="match status" value="1"/>
</dbReference>